<evidence type="ECO:0000313" key="2">
    <source>
        <dbReference type="EMBL" id="CAI5712788.1"/>
    </source>
</evidence>
<organism evidence="2 4">
    <name type="scientific">Peronospora farinosa</name>
    <dbReference type="NCBI Taxonomy" id="134698"/>
    <lineage>
        <taxon>Eukaryota</taxon>
        <taxon>Sar</taxon>
        <taxon>Stramenopiles</taxon>
        <taxon>Oomycota</taxon>
        <taxon>Peronosporomycetes</taxon>
        <taxon>Peronosporales</taxon>
        <taxon>Peronosporaceae</taxon>
        <taxon>Peronospora</taxon>
    </lineage>
</organism>
<sequence>MKRVIEFVEAFPPEADAIELKHQLSAFTRDDLRAACSRLKLSVRDGQKNKSDFIYVLISYWDTSNKNLVPKCATTPLEASEPPVEAGIEQPFDVAREEKVGTFDALVEKARAVKEWASTIEMSSRVEGGEKSIERIRKIIDGVLDSAMSEL</sequence>
<comment type="caution">
    <text evidence="2">The sequence shown here is derived from an EMBL/GenBank/DDBJ whole genome shotgun (WGS) entry which is preliminary data.</text>
</comment>
<dbReference type="EMBL" id="CAKLBC010000693">
    <property type="protein sequence ID" value="CAH0487709.1"/>
    <property type="molecule type" value="Genomic_DNA"/>
</dbReference>
<evidence type="ECO:0000313" key="1">
    <source>
        <dbReference type="EMBL" id="CAH0487709.1"/>
    </source>
</evidence>
<reference evidence="1 3" key="1">
    <citation type="submission" date="2021-11" db="EMBL/GenBank/DDBJ databases">
        <authorList>
            <person name="Islam A."/>
            <person name="Islam S."/>
            <person name="Flora M.S."/>
            <person name="Rahman M."/>
            <person name="Ziaur R.M."/>
            <person name="Epstein J.H."/>
            <person name="Hassan M."/>
            <person name="Klassen M."/>
            <person name="Woodard K."/>
            <person name="Webb A."/>
            <person name="Webby R.J."/>
            <person name="El Zowalaty M.E."/>
        </authorList>
    </citation>
    <scope>NUCLEOTIDE SEQUENCE [LARGE SCALE GENOMIC DNA]</scope>
    <source>
        <strain evidence="1">Pf1</strain>
    </source>
</reference>
<reference evidence="2" key="2">
    <citation type="submission" date="2022-12" db="EMBL/GenBank/DDBJ databases">
        <authorList>
            <person name="Webb A."/>
        </authorList>
    </citation>
    <scope>NUCLEOTIDE SEQUENCE</scope>
    <source>
        <strain evidence="2">Pf2</strain>
    </source>
</reference>
<dbReference type="AlphaFoldDB" id="A0AAV0T1F2"/>
<evidence type="ECO:0000313" key="4">
    <source>
        <dbReference type="Proteomes" id="UP001159659"/>
    </source>
</evidence>
<dbReference type="EMBL" id="CANTFK010000288">
    <property type="protein sequence ID" value="CAI5712788.1"/>
    <property type="molecule type" value="Genomic_DNA"/>
</dbReference>
<gene>
    <name evidence="1" type="ORF">PFR001_LOCUS3241</name>
    <name evidence="2" type="ORF">PFR002_LOCUS2621</name>
</gene>
<accession>A0AAV0T1F2</accession>
<evidence type="ECO:0008006" key="5">
    <source>
        <dbReference type="Google" id="ProtNLM"/>
    </source>
</evidence>
<keyword evidence="3" id="KW-1185">Reference proteome</keyword>
<evidence type="ECO:0000313" key="3">
    <source>
        <dbReference type="Proteomes" id="UP001157938"/>
    </source>
</evidence>
<proteinExistence type="predicted"/>
<dbReference type="Proteomes" id="UP001159659">
    <property type="component" value="Unassembled WGS sequence"/>
</dbReference>
<protein>
    <recommendedName>
        <fullName evidence="5">SAP domain-containing protein</fullName>
    </recommendedName>
</protein>
<name>A0AAV0T1F2_9STRA</name>
<dbReference type="Proteomes" id="UP001157938">
    <property type="component" value="Unassembled WGS sequence"/>
</dbReference>